<keyword evidence="2" id="KW-1185">Reference proteome</keyword>
<proteinExistence type="predicted"/>
<evidence type="ECO:0000313" key="1">
    <source>
        <dbReference type="EMBL" id="KAI5659941.1"/>
    </source>
</evidence>
<accession>A0ACC0AKB3</accession>
<protein>
    <submittedName>
        <fullName evidence="1">Uncharacterized protein</fullName>
    </submittedName>
</protein>
<dbReference type="Proteomes" id="UP001060085">
    <property type="component" value="Linkage Group LG06"/>
</dbReference>
<organism evidence="1 2">
    <name type="scientific">Catharanthus roseus</name>
    <name type="common">Madagascar periwinkle</name>
    <name type="synonym">Vinca rosea</name>
    <dbReference type="NCBI Taxonomy" id="4058"/>
    <lineage>
        <taxon>Eukaryota</taxon>
        <taxon>Viridiplantae</taxon>
        <taxon>Streptophyta</taxon>
        <taxon>Embryophyta</taxon>
        <taxon>Tracheophyta</taxon>
        <taxon>Spermatophyta</taxon>
        <taxon>Magnoliopsida</taxon>
        <taxon>eudicotyledons</taxon>
        <taxon>Gunneridae</taxon>
        <taxon>Pentapetalae</taxon>
        <taxon>asterids</taxon>
        <taxon>lamiids</taxon>
        <taxon>Gentianales</taxon>
        <taxon>Apocynaceae</taxon>
        <taxon>Rauvolfioideae</taxon>
        <taxon>Vinceae</taxon>
        <taxon>Catharanthinae</taxon>
        <taxon>Catharanthus</taxon>
    </lineage>
</organism>
<evidence type="ECO:0000313" key="2">
    <source>
        <dbReference type="Proteomes" id="UP001060085"/>
    </source>
</evidence>
<gene>
    <name evidence="1" type="ORF">M9H77_28734</name>
</gene>
<name>A0ACC0AKB3_CATRO</name>
<comment type="caution">
    <text evidence="1">The sequence shown here is derived from an EMBL/GenBank/DDBJ whole genome shotgun (WGS) entry which is preliminary data.</text>
</comment>
<dbReference type="EMBL" id="CM044706">
    <property type="protein sequence ID" value="KAI5659941.1"/>
    <property type="molecule type" value="Genomic_DNA"/>
</dbReference>
<sequence>MHHQSAVDGTASLAMEASFRRFQTILFRDAISLTQVGRRPPTPRRRPPSPKINPPVKPSPRPTLQPPPPPPQSVPAPAPQSVTPPPQQHPPVKQSPPPPRRLPPAIPIAVQSPINNTNSIAGTNVTQMILPLQNWNNDSL</sequence>
<reference evidence="2" key="1">
    <citation type="journal article" date="2023" name="Nat. Plants">
        <title>Single-cell RNA sequencing provides a high-resolution roadmap for understanding the multicellular compartmentation of specialized metabolism.</title>
        <authorList>
            <person name="Sun S."/>
            <person name="Shen X."/>
            <person name="Li Y."/>
            <person name="Li Y."/>
            <person name="Wang S."/>
            <person name="Li R."/>
            <person name="Zhang H."/>
            <person name="Shen G."/>
            <person name="Guo B."/>
            <person name="Wei J."/>
            <person name="Xu J."/>
            <person name="St-Pierre B."/>
            <person name="Chen S."/>
            <person name="Sun C."/>
        </authorList>
    </citation>
    <scope>NUCLEOTIDE SEQUENCE [LARGE SCALE GENOMIC DNA]</scope>
</reference>